<keyword evidence="1" id="KW-0285">Flavoprotein</keyword>
<organism evidence="5 6">
    <name type="scientific">Aureibacter tunicatorum</name>
    <dbReference type="NCBI Taxonomy" id="866807"/>
    <lineage>
        <taxon>Bacteria</taxon>
        <taxon>Pseudomonadati</taxon>
        <taxon>Bacteroidota</taxon>
        <taxon>Cytophagia</taxon>
        <taxon>Cytophagales</taxon>
        <taxon>Persicobacteraceae</taxon>
        <taxon>Aureibacter</taxon>
    </lineage>
</organism>
<keyword evidence="2" id="KW-0288">FMN</keyword>
<dbReference type="EC" id="1.13.11.79" evidence="5"/>
<evidence type="ECO:0000256" key="1">
    <source>
        <dbReference type="ARBA" id="ARBA00022630"/>
    </source>
</evidence>
<evidence type="ECO:0000256" key="2">
    <source>
        <dbReference type="ARBA" id="ARBA00022643"/>
    </source>
</evidence>
<dbReference type="InterPro" id="IPR000415">
    <property type="entry name" value="Nitroreductase-like"/>
</dbReference>
<proteinExistence type="predicted"/>
<sequence>MEKSRLFNSEEQRVLEEIILNRRDVRGNHFLDKPIEDDVLEKILMAGLNAPSVGFSQPWEFVVIKDKDIRNKIKKSFETESAKAAELFEDEKQKEYIKLKLEGITESPLNIAVYYVPKKGPVLGQTSMPDMGRFSVTCAIQNMWLMSRALNVGMGWVSILDPKEVAKVINAPDSHELIGYLCFGYTDMFYEKPELEILKWDERKYKDDVVFYEKYQ</sequence>
<keyword evidence="3 5" id="KW-0560">Oxidoreductase</keyword>
<evidence type="ECO:0000313" key="6">
    <source>
        <dbReference type="Proteomes" id="UP001185092"/>
    </source>
</evidence>
<dbReference type="InterPro" id="IPR029479">
    <property type="entry name" value="Nitroreductase"/>
</dbReference>
<dbReference type="GO" id="GO:0102919">
    <property type="term" value="F:5,6-dimethylbenzimidazole synthase activity"/>
    <property type="evidence" value="ECO:0007669"/>
    <property type="project" value="UniProtKB-EC"/>
</dbReference>
<dbReference type="NCBIfam" id="TIGR02476">
    <property type="entry name" value="BluB"/>
    <property type="match status" value="1"/>
</dbReference>
<evidence type="ECO:0000256" key="3">
    <source>
        <dbReference type="ARBA" id="ARBA00023002"/>
    </source>
</evidence>
<dbReference type="AlphaFoldDB" id="A0AAE3XPL1"/>
<reference evidence="5" key="1">
    <citation type="submission" date="2023-07" db="EMBL/GenBank/DDBJ databases">
        <title>Genomic Encyclopedia of Type Strains, Phase IV (KMG-IV): sequencing the most valuable type-strain genomes for metagenomic binning, comparative biology and taxonomic classification.</title>
        <authorList>
            <person name="Goeker M."/>
        </authorList>
    </citation>
    <scope>NUCLEOTIDE SEQUENCE</scope>
    <source>
        <strain evidence="5">DSM 26174</strain>
    </source>
</reference>
<gene>
    <name evidence="5" type="ORF">HNQ88_003328</name>
</gene>
<dbReference type="Gene3D" id="3.40.109.10">
    <property type="entry name" value="NADH Oxidase"/>
    <property type="match status" value="1"/>
</dbReference>
<evidence type="ECO:0000313" key="5">
    <source>
        <dbReference type="EMBL" id="MDR6240262.1"/>
    </source>
</evidence>
<keyword evidence="6" id="KW-1185">Reference proteome</keyword>
<dbReference type="Proteomes" id="UP001185092">
    <property type="component" value="Unassembled WGS sequence"/>
</dbReference>
<protein>
    <submittedName>
        <fullName evidence="5">5,6-dimethylbenzimidazole synthase</fullName>
        <ecNumber evidence="5">1.13.11.79</ecNumber>
    </submittedName>
</protein>
<dbReference type="InterPro" id="IPR050627">
    <property type="entry name" value="Nitroreductase/BluB"/>
</dbReference>
<accession>A0AAE3XPL1</accession>
<dbReference type="InterPro" id="IPR012825">
    <property type="entry name" value="BluB"/>
</dbReference>
<dbReference type="PANTHER" id="PTHR23026">
    <property type="entry name" value="NADPH NITROREDUCTASE"/>
    <property type="match status" value="1"/>
</dbReference>
<name>A0AAE3XPL1_9BACT</name>
<dbReference type="EMBL" id="JAVDQD010000004">
    <property type="protein sequence ID" value="MDR6240262.1"/>
    <property type="molecule type" value="Genomic_DNA"/>
</dbReference>
<comment type="caution">
    <text evidence="5">The sequence shown here is derived from an EMBL/GenBank/DDBJ whole genome shotgun (WGS) entry which is preliminary data.</text>
</comment>
<feature type="domain" description="Nitroreductase" evidence="4">
    <location>
        <begin position="19"/>
        <end position="185"/>
    </location>
</feature>
<evidence type="ECO:0000259" key="4">
    <source>
        <dbReference type="Pfam" id="PF00881"/>
    </source>
</evidence>
<dbReference type="Pfam" id="PF00881">
    <property type="entry name" value="Nitroreductase"/>
    <property type="match status" value="1"/>
</dbReference>
<dbReference type="PANTHER" id="PTHR23026:SF90">
    <property type="entry name" value="IODOTYROSINE DEIODINASE 1"/>
    <property type="match status" value="1"/>
</dbReference>
<dbReference type="SUPFAM" id="SSF55469">
    <property type="entry name" value="FMN-dependent nitroreductase-like"/>
    <property type="match status" value="1"/>
</dbReference>